<dbReference type="AlphaFoldDB" id="A0A9Q0S075"/>
<keyword evidence="3" id="KW-1185">Reference proteome</keyword>
<comment type="caution">
    <text evidence="2">The sequence shown here is derived from an EMBL/GenBank/DDBJ whole genome shotgun (WGS) entry which is preliminary data.</text>
</comment>
<feature type="compositionally biased region" description="Polar residues" evidence="1">
    <location>
        <begin position="75"/>
        <end position="89"/>
    </location>
</feature>
<proteinExistence type="predicted"/>
<evidence type="ECO:0000313" key="3">
    <source>
        <dbReference type="Proteomes" id="UP001151699"/>
    </source>
</evidence>
<evidence type="ECO:0000313" key="2">
    <source>
        <dbReference type="EMBL" id="KAJ6638683.1"/>
    </source>
</evidence>
<gene>
    <name evidence="2" type="ORF">Bhyg_11420</name>
</gene>
<accession>A0A9Q0S075</accession>
<evidence type="ECO:0000256" key="1">
    <source>
        <dbReference type="SAM" id="MobiDB-lite"/>
    </source>
</evidence>
<protein>
    <submittedName>
        <fullName evidence="2">Uncharacterized protein</fullName>
    </submittedName>
</protein>
<name>A0A9Q0S075_9DIPT</name>
<dbReference type="Proteomes" id="UP001151699">
    <property type="component" value="Chromosome X"/>
</dbReference>
<dbReference type="EMBL" id="WJQU01000003">
    <property type="protein sequence ID" value="KAJ6638683.1"/>
    <property type="molecule type" value="Genomic_DNA"/>
</dbReference>
<organism evidence="2 3">
    <name type="scientific">Pseudolycoriella hygida</name>
    <dbReference type="NCBI Taxonomy" id="35572"/>
    <lineage>
        <taxon>Eukaryota</taxon>
        <taxon>Metazoa</taxon>
        <taxon>Ecdysozoa</taxon>
        <taxon>Arthropoda</taxon>
        <taxon>Hexapoda</taxon>
        <taxon>Insecta</taxon>
        <taxon>Pterygota</taxon>
        <taxon>Neoptera</taxon>
        <taxon>Endopterygota</taxon>
        <taxon>Diptera</taxon>
        <taxon>Nematocera</taxon>
        <taxon>Sciaroidea</taxon>
        <taxon>Sciaridae</taxon>
        <taxon>Pseudolycoriella</taxon>
    </lineage>
</organism>
<reference evidence="2" key="1">
    <citation type="submission" date="2022-07" db="EMBL/GenBank/DDBJ databases">
        <authorList>
            <person name="Trinca V."/>
            <person name="Uliana J.V.C."/>
            <person name="Torres T.T."/>
            <person name="Ward R.J."/>
            <person name="Monesi N."/>
        </authorList>
    </citation>
    <scope>NUCLEOTIDE SEQUENCE</scope>
    <source>
        <strain evidence="2">HSMRA1968</strain>
        <tissue evidence="2">Whole embryos</tissue>
    </source>
</reference>
<sequence>MNKPSECTGLFARASSPADRWNRESRLTTCGDPWLATPSPSHPPLLRFEGSNLRSAYANHLVPSATGNRGGATPPSKSQSSPNVESVTSAAVSKRAQRIASLGSVCGIFVNATSFMKPVTLSRRVRSLTACGGTVDGTLRAERFGESTADILLVCVWKLFVDRNKAAFIRIVRTDPTETISHEKFKIEAHQKRVYCSHEIEQAAGDEAFKKIQLSSA</sequence>
<feature type="region of interest" description="Disordered" evidence="1">
    <location>
        <begin position="62"/>
        <end position="89"/>
    </location>
</feature>